<evidence type="ECO:0000256" key="10">
    <source>
        <dbReference type="ARBA" id="ARBA00023394"/>
    </source>
</evidence>
<dbReference type="SUPFAM" id="SSF53474">
    <property type="entry name" value="alpha/beta-Hydrolases"/>
    <property type="match status" value="1"/>
</dbReference>
<dbReference type="InterPro" id="IPR016035">
    <property type="entry name" value="Acyl_Trfase/lysoPLipase"/>
</dbReference>
<dbReference type="CDD" id="cd00833">
    <property type="entry name" value="PKS"/>
    <property type="match status" value="1"/>
</dbReference>
<evidence type="ECO:0000256" key="6">
    <source>
        <dbReference type="ARBA" id="ARBA00023332"/>
    </source>
</evidence>
<comment type="catalytic activity">
    <reaction evidence="9">
        <text>(3R)-hydroxydecanoyl-[ACP] = (2E)-decenoyl-[ACP] + H2O</text>
        <dbReference type="Rhea" id="RHEA:41860"/>
        <dbReference type="Rhea" id="RHEA-COMP:9638"/>
        <dbReference type="Rhea" id="RHEA-COMP:9639"/>
        <dbReference type="ChEBI" id="CHEBI:15377"/>
        <dbReference type="ChEBI" id="CHEBI:78466"/>
        <dbReference type="ChEBI" id="CHEBI:78467"/>
    </reaction>
    <physiologicalReaction direction="left-to-right" evidence="9">
        <dbReference type="Rhea" id="RHEA:41861"/>
    </physiologicalReaction>
</comment>
<dbReference type="Gene3D" id="3.40.366.10">
    <property type="entry name" value="Malonyl-Coenzyme A Acyl Carrier Protein, domain 2"/>
    <property type="match status" value="1"/>
</dbReference>
<dbReference type="PANTHER" id="PTHR43775:SF23">
    <property type="entry name" value="FATTY ACID SYNTHASE 3"/>
    <property type="match status" value="1"/>
</dbReference>
<dbReference type="SUPFAM" id="SSF55048">
    <property type="entry name" value="Probable ACP-binding domain of malonyl-CoA ACP transacylase"/>
    <property type="match status" value="1"/>
</dbReference>
<evidence type="ECO:0000256" key="15">
    <source>
        <dbReference type="ARBA" id="ARBA00023442"/>
    </source>
</evidence>
<comment type="catalytic activity">
    <reaction evidence="41">
        <text>3-oxohexadecanoyl-[ACP] + NADPH + H(+) = (3R)-hydroxyhexadecanoyl-[ACP] + NADP(+)</text>
        <dbReference type="Rhea" id="RHEA:41904"/>
        <dbReference type="Rhea" id="RHEA-COMP:9649"/>
        <dbReference type="Rhea" id="RHEA-COMP:9650"/>
        <dbReference type="ChEBI" id="CHEBI:15378"/>
        <dbReference type="ChEBI" id="CHEBI:57783"/>
        <dbReference type="ChEBI" id="CHEBI:58349"/>
        <dbReference type="ChEBI" id="CHEBI:78478"/>
        <dbReference type="ChEBI" id="CHEBI:78480"/>
    </reaction>
    <physiologicalReaction direction="left-to-right" evidence="41">
        <dbReference type="Rhea" id="RHEA:41905"/>
    </physiologicalReaction>
</comment>
<comment type="catalytic activity">
    <reaction evidence="29">
        <text>tetradecanoyl-[ACP] + H2O = tetradecanoate + holo-[ACP] + H(+)</text>
        <dbReference type="Rhea" id="RHEA:30123"/>
        <dbReference type="Rhea" id="RHEA-COMP:9648"/>
        <dbReference type="Rhea" id="RHEA-COMP:9685"/>
        <dbReference type="ChEBI" id="CHEBI:15377"/>
        <dbReference type="ChEBI" id="CHEBI:15378"/>
        <dbReference type="ChEBI" id="CHEBI:30807"/>
        <dbReference type="ChEBI" id="CHEBI:64479"/>
        <dbReference type="ChEBI" id="CHEBI:78477"/>
        <dbReference type="EC" id="3.1.2.14"/>
    </reaction>
    <physiologicalReaction direction="left-to-right" evidence="29">
        <dbReference type="Rhea" id="RHEA:30124"/>
    </physiologicalReaction>
</comment>
<comment type="catalytic activity">
    <reaction evidence="10">
        <text>a (3R)-hydroxyacyl-[ACP] = a (2E)-enoyl-[ACP] + H2O</text>
        <dbReference type="Rhea" id="RHEA:13097"/>
        <dbReference type="Rhea" id="RHEA-COMP:9925"/>
        <dbReference type="Rhea" id="RHEA-COMP:9945"/>
        <dbReference type="ChEBI" id="CHEBI:15377"/>
        <dbReference type="ChEBI" id="CHEBI:78784"/>
        <dbReference type="ChEBI" id="CHEBI:78827"/>
        <dbReference type="EC" id="4.2.1.59"/>
    </reaction>
    <physiologicalReaction direction="left-to-right" evidence="10">
        <dbReference type="Rhea" id="RHEA:13098"/>
    </physiologicalReaction>
</comment>
<evidence type="ECO:0000256" key="4">
    <source>
        <dbReference type="ARBA" id="ARBA00022990"/>
    </source>
</evidence>
<evidence type="ECO:0000256" key="38">
    <source>
        <dbReference type="ARBA" id="ARBA00049109"/>
    </source>
</evidence>
<dbReference type="InterPro" id="IPR050091">
    <property type="entry name" value="PKS_NRPS_Biosynth_Enz"/>
</dbReference>
<dbReference type="InterPro" id="IPR014030">
    <property type="entry name" value="Ketoacyl_synth_N"/>
</dbReference>
<dbReference type="InterPro" id="IPR001227">
    <property type="entry name" value="Ac_transferase_dom_sf"/>
</dbReference>
<evidence type="ECO:0000256" key="3">
    <source>
        <dbReference type="ARBA" id="ARBA00022898"/>
    </source>
</evidence>
<evidence type="ECO:0000256" key="8">
    <source>
        <dbReference type="ARBA" id="ARBA00023373"/>
    </source>
</evidence>
<dbReference type="InterPro" id="IPR014031">
    <property type="entry name" value="Ketoacyl_synth_C"/>
</dbReference>
<evidence type="ECO:0000256" key="12">
    <source>
        <dbReference type="ARBA" id="ARBA00023399"/>
    </source>
</evidence>
<evidence type="ECO:0000256" key="40">
    <source>
        <dbReference type="ARBA" id="ARBA00049263"/>
    </source>
</evidence>
<evidence type="ECO:0000256" key="33">
    <source>
        <dbReference type="ARBA" id="ARBA00048650"/>
    </source>
</evidence>
<gene>
    <name evidence="48" type="primary">LOC108565026</name>
</gene>
<protein>
    <submittedName>
        <fullName evidence="48">Fatty acid synthase-like isoform X1</fullName>
    </submittedName>
</protein>
<comment type="catalytic activity">
    <reaction evidence="28">
        <text>(2E)-dodecenoyl-[ACP] + NADPH + H(+) = dodecanoyl-[ACP] + NADP(+)</text>
        <dbReference type="Rhea" id="RHEA:41880"/>
        <dbReference type="Rhea" id="RHEA-COMP:9643"/>
        <dbReference type="Rhea" id="RHEA-COMP:9644"/>
        <dbReference type="ChEBI" id="CHEBI:15378"/>
        <dbReference type="ChEBI" id="CHEBI:57783"/>
        <dbReference type="ChEBI" id="CHEBI:58349"/>
        <dbReference type="ChEBI" id="CHEBI:65264"/>
        <dbReference type="ChEBI" id="CHEBI:78472"/>
    </reaction>
    <physiologicalReaction direction="left-to-right" evidence="28">
        <dbReference type="Rhea" id="RHEA:41881"/>
    </physiologicalReaction>
</comment>
<keyword evidence="2" id="KW-0702">S-nitrosylation</keyword>
<dbReference type="Gene3D" id="3.90.180.10">
    <property type="entry name" value="Medium-chain alcohol dehydrogenases, catalytic domain"/>
    <property type="match status" value="1"/>
</dbReference>
<dbReference type="InterPro" id="IPR036291">
    <property type="entry name" value="NAD(P)-bd_dom_sf"/>
</dbReference>
<dbReference type="RefSeq" id="XP_017779764.1">
    <property type="nucleotide sequence ID" value="XM_017924275.1"/>
</dbReference>
<evidence type="ECO:0000256" key="22">
    <source>
        <dbReference type="ARBA" id="ARBA00047578"/>
    </source>
</evidence>
<evidence type="ECO:0000256" key="35">
    <source>
        <dbReference type="ARBA" id="ARBA00048704"/>
    </source>
</evidence>
<evidence type="ECO:0000259" key="46">
    <source>
        <dbReference type="PROSITE" id="PS52004"/>
    </source>
</evidence>
<comment type="catalytic activity">
    <reaction evidence="33">
        <text>a 2,3-saturated acyl-[ACP] + NADP(+) = a (2E)-enoyl-[ACP] + NADPH + H(+)</text>
        <dbReference type="Rhea" id="RHEA:22564"/>
        <dbReference type="Rhea" id="RHEA-COMP:9925"/>
        <dbReference type="Rhea" id="RHEA-COMP:9926"/>
        <dbReference type="ChEBI" id="CHEBI:15378"/>
        <dbReference type="ChEBI" id="CHEBI:57783"/>
        <dbReference type="ChEBI" id="CHEBI:58349"/>
        <dbReference type="ChEBI" id="CHEBI:78784"/>
        <dbReference type="ChEBI" id="CHEBI:78785"/>
        <dbReference type="EC" id="1.3.1.39"/>
    </reaction>
    <physiologicalReaction direction="right-to-left" evidence="33">
        <dbReference type="Rhea" id="RHEA:22566"/>
    </physiologicalReaction>
</comment>
<dbReference type="InterPro" id="IPR016036">
    <property type="entry name" value="Malonyl_transacylase_ACP-bd"/>
</dbReference>
<dbReference type="InterPro" id="IPR029058">
    <property type="entry name" value="AB_hydrolase_fold"/>
</dbReference>
<evidence type="ECO:0000256" key="44">
    <source>
        <dbReference type="ARBA" id="ARBA00049521"/>
    </source>
</evidence>
<dbReference type="SUPFAM" id="SSF51735">
    <property type="entry name" value="NAD(P)-binding Rossmann-fold domains"/>
    <property type="match status" value="1"/>
</dbReference>
<comment type="function">
    <text evidence="15">Fatty acid synthetase is a multifunctional enzyme that catalyzes the de novo biosynthesis of long-chain saturated fatty acids starting from acetyl-CoA and malonyl-CoA in the presence of NADPH. This multifunctional protein contains 7 catalytic activities and a site for the binding of the prosthetic group 4'-phosphopantetheine of the acyl carrier protein ([ACP]) domain.</text>
</comment>
<comment type="catalytic activity">
    <reaction evidence="38">
        <text>decanoyl-[ACP] + malonyl-[ACP] + H(+) = 3-oxododecanoyl-[ACP] + holo-[ACP] + CO2</text>
        <dbReference type="Rhea" id="RHEA:41868"/>
        <dbReference type="Rhea" id="RHEA-COMP:9623"/>
        <dbReference type="Rhea" id="RHEA-COMP:9640"/>
        <dbReference type="Rhea" id="RHEA-COMP:9641"/>
        <dbReference type="Rhea" id="RHEA-COMP:9685"/>
        <dbReference type="ChEBI" id="CHEBI:15378"/>
        <dbReference type="ChEBI" id="CHEBI:16526"/>
        <dbReference type="ChEBI" id="CHEBI:64479"/>
        <dbReference type="ChEBI" id="CHEBI:78449"/>
        <dbReference type="ChEBI" id="CHEBI:78468"/>
        <dbReference type="ChEBI" id="CHEBI:78469"/>
    </reaction>
    <physiologicalReaction direction="left-to-right" evidence="38">
        <dbReference type="Rhea" id="RHEA:41869"/>
    </physiologicalReaction>
</comment>
<evidence type="ECO:0000256" key="30">
    <source>
        <dbReference type="ARBA" id="ARBA00048420"/>
    </source>
</evidence>
<comment type="catalytic activity">
    <reaction evidence="43">
        <text>butanoyl-[ACP] + malonyl-[ACP] + H(+) = 3-oxohexanoyl-[ACP] + holo-[ACP] + CO2</text>
        <dbReference type="Rhea" id="RHEA:41820"/>
        <dbReference type="Rhea" id="RHEA-COMP:9623"/>
        <dbReference type="Rhea" id="RHEA-COMP:9628"/>
        <dbReference type="Rhea" id="RHEA-COMP:9629"/>
        <dbReference type="Rhea" id="RHEA-COMP:9685"/>
        <dbReference type="ChEBI" id="CHEBI:15378"/>
        <dbReference type="ChEBI" id="CHEBI:16526"/>
        <dbReference type="ChEBI" id="CHEBI:64479"/>
        <dbReference type="ChEBI" id="CHEBI:78449"/>
        <dbReference type="ChEBI" id="CHEBI:78454"/>
        <dbReference type="ChEBI" id="CHEBI:78456"/>
    </reaction>
    <physiologicalReaction direction="left-to-right" evidence="43">
        <dbReference type="Rhea" id="RHEA:41821"/>
    </physiologicalReaction>
</comment>
<evidence type="ECO:0000256" key="18">
    <source>
        <dbReference type="ARBA" id="ARBA00047400"/>
    </source>
</evidence>
<evidence type="ECO:0000256" key="9">
    <source>
        <dbReference type="ARBA" id="ARBA00023388"/>
    </source>
</evidence>
<evidence type="ECO:0000256" key="39">
    <source>
        <dbReference type="ARBA" id="ARBA00049171"/>
    </source>
</evidence>
<reference evidence="48" key="1">
    <citation type="submission" date="2025-08" db="UniProtKB">
        <authorList>
            <consortium name="RefSeq"/>
        </authorList>
    </citation>
    <scope>IDENTIFICATION</scope>
    <source>
        <tissue evidence="48">Whole Larva</tissue>
    </source>
</reference>
<dbReference type="Pfam" id="PF00109">
    <property type="entry name" value="ketoacyl-synt"/>
    <property type="match status" value="1"/>
</dbReference>
<dbReference type="Gene3D" id="3.40.50.1820">
    <property type="entry name" value="alpha/beta hydrolase"/>
    <property type="match status" value="1"/>
</dbReference>
<dbReference type="SMART" id="SM00827">
    <property type="entry name" value="PKS_AT"/>
    <property type="match status" value="1"/>
</dbReference>
<evidence type="ECO:0000256" key="28">
    <source>
        <dbReference type="ARBA" id="ARBA00048281"/>
    </source>
</evidence>
<dbReference type="InterPro" id="IPR001031">
    <property type="entry name" value="Thioesterase"/>
</dbReference>
<dbReference type="Gene3D" id="3.10.129.110">
    <property type="entry name" value="Polyketide synthase dehydratase"/>
    <property type="match status" value="1"/>
</dbReference>
<comment type="catalytic activity">
    <reaction evidence="32">
        <text>3-oxohexanoyl-[ACP] + NADPH + H(+) = (3R)-hydroxyhexanoyl-[ACP] + NADP(+)</text>
        <dbReference type="Rhea" id="RHEA:41824"/>
        <dbReference type="Rhea" id="RHEA-COMP:9629"/>
        <dbReference type="Rhea" id="RHEA-COMP:9630"/>
        <dbReference type="ChEBI" id="CHEBI:15378"/>
        <dbReference type="ChEBI" id="CHEBI:57783"/>
        <dbReference type="ChEBI" id="CHEBI:58349"/>
        <dbReference type="ChEBI" id="CHEBI:78456"/>
        <dbReference type="ChEBI" id="CHEBI:78457"/>
    </reaction>
    <physiologicalReaction direction="left-to-right" evidence="32">
        <dbReference type="Rhea" id="RHEA:41825"/>
    </physiologicalReaction>
</comment>
<comment type="catalytic activity">
    <reaction evidence="23">
        <text>(2E)-hexadecenoyl-[ACP] + NADPH + H(+) = hexadecanoyl-[ACP] + NADP(+)</text>
        <dbReference type="Rhea" id="RHEA:41912"/>
        <dbReference type="Rhea" id="RHEA-COMP:9651"/>
        <dbReference type="Rhea" id="RHEA-COMP:9652"/>
        <dbReference type="ChEBI" id="CHEBI:15378"/>
        <dbReference type="ChEBI" id="CHEBI:57783"/>
        <dbReference type="ChEBI" id="CHEBI:58349"/>
        <dbReference type="ChEBI" id="CHEBI:78481"/>
        <dbReference type="ChEBI" id="CHEBI:78483"/>
    </reaction>
    <physiologicalReaction direction="left-to-right" evidence="23">
        <dbReference type="Rhea" id="RHEA:41913"/>
    </physiologicalReaction>
</comment>
<comment type="catalytic activity">
    <reaction evidence="14">
        <text>(3R)-hydroxybutanoyl-[ACP] = (2E)-butenoyl-[ACP] + H2O</text>
        <dbReference type="Rhea" id="RHEA:41808"/>
        <dbReference type="Rhea" id="RHEA-COMP:9626"/>
        <dbReference type="Rhea" id="RHEA-COMP:9627"/>
        <dbReference type="ChEBI" id="CHEBI:15377"/>
        <dbReference type="ChEBI" id="CHEBI:78451"/>
        <dbReference type="ChEBI" id="CHEBI:78453"/>
    </reaction>
    <physiologicalReaction direction="left-to-right" evidence="14">
        <dbReference type="Rhea" id="RHEA:41809"/>
    </physiologicalReaction>
</comment>
<evidence type="ECO:0000313" key="47">
    <source>
        <dbReference type="Proteomes" id="UP000695000"/>
    </source>
</evidence>
<evidence type="ECO:0000256" key="32">
    <source>
        <dbReference type="ARBA" id="ARBA00048571"/>
    </source>
</evidence>
<name>A0ABM1MYW4_NICVS</name>
<dbReference type="CDD" id="cd05195">
    <property type="entry name" value="enoyl_red"/>
    <property type="match status" value="1"/>
</dbReference>
<comment type="catalytic activity">
    <reaction evidence="27">
        <text>hexadecanoyl-[ACP] + malonyl-[ACP] + H(+) = 3-oxooctadecanoyl-[ACP] + holo-[ACP] + CO2</text>
        <dbReference type="Rhea" id="RHEA:41916"/>
        <dbReference type="Rhea" id="RHEA-COMP:9623"/>
        <dbReference type="Rhea" id="RHEA-COMP:9652"/>
        <dbReference type="Rhea" id="RHEA-COMP:9653"/>
        <dbReference type="Rhea" id="RHEA-COMP:9685"/>
        <dbReference type="ChEBI" id="CHEBI:15378"/>
        <dbReference type="ChEBI" id="CHEBI:16526"/>
        <dbReference type="ChEBI" id="CHEBI:64479"/>
        <dbReference type="ChEBI" id="CHEBI:78449"/>
        <dbReference type="ChEBI" id="CHEBI:78483"/>
        <dbReference type="ChEBI" id="CHEBI:78487"/>
    </reaction>
    <physiologicalReaction direction="left-to-right" evidence="27">
        <dbReference type="Rhea" id="RHEA:41917"/>
    </physiologicalReaction>
</comment>
<evidence type="ECO:0000256" key="45">
    <source>
        <dbReference type="ARBA" id="ARBA00049533"/>
    </source>
</evidence>
<evidence type="ECO:0000256" key="41">
    <source>
        <dbReference type="ARBA" id="ARBA00049414"/>
    </source>
</evidence>
<dbReference type="InterPro" id="IPR020841">
    <property type="entry name" value="PKS_Beta-ketoAc_synthase_dom"/>
</dbReference>
<evidence type="ECO:0000256" key="27">
    <source>
        <dbReference type="ARBA" id="ARBA00048051"/>
    </source>
</evidence>
<comment type="catalytic activity">
    <reaction evidence="22">
        <text>dodecanoyl-[ACP] + malonyl-[ACP] + H(+) = 3-oxotetradecanoyl-[ACP] + holo-[ACP] + CO2</text>
        <dbReference type="Rhea" id="RHEA:41884"/>
        <dbReference type="Rhea" id="RHEA-COMP:9623"/>
        <dbReference type="Rhea" id="RHEA-COMP:9644"/>
        <dbReference type="Rhea" id="RHEA-COMP:9645"/>
        <dbReference type="Rhea" id="RHEA-COMP:9685"/>
        <dbReference type="ChEBI" id="CHEBI:15378"/>
        <dbReference type="ChEBI" id="CHEBI:16526"/>
        <dbReference type="ChEBI" id="CHEBI:64479"/>
        <dbReference type="ChEBI" id="CHEBI:65264"/>
        <dbReference type="ChEBI" id="CHEBI:78449"/>
        <dbReference type="ChEBI" id="CHEBI:78473"/>
    </reaction>
    <physiologicalReaction direction="left-to-right" evidence="22">
        <dbReference type="Rhea" id="RHEA:41885"/>
    </physiologicalReaction>
</comment>
<comment type="catalytic activity">
    <reaction evidence="42">
        <text>3-oxooctanoyl-[ACP] + NADPH + H(+) = (3R)-hydroxyoctanoyl-[ACP] + NADP(+)</text>
        <dbReference type="Rhea" id="RHEA:41840"/>
        <dbReference type="Rhea" id="RHEA-COMP:9633"/>
        <dbReference type="Rhea" id="RHEA-COMP:9634"/>
        <dbReference type="ChEBI" id="CHEBI:15378"/>
        <dbReference type="ChEBI" id="CHEBI:57783"/>
        <dbReference type="ChEBI" id="CHEBI:58349"/>
        <dbReference type="ChEBI" id="CHEBI:78460"/>
        <dbReference type="ChEBI" id="CHEBI:78461"/>
    </reaction>
    <physiologicalReaction direction="left-to-right" evidence="42">
        <dbReference type="Rhea" id="RHEA:41841"/>
    </physiologicalReaction>
</comment>
<comment type="catalytic activity">
    <reaction evidence="18">
        <text>a (3R)-hydroxyacyl-[ACP] + NADP(+) = a 3-oxoacyl-[ACP] + NADPH + H(+)</text>
        <dbReference type="Rhea" id="RHEA:17397"/>
        <dbReference type="Rhea" id="RHEA-COMP:9916"/>
        <dbReference type="Rhea" id="RHEA-COMP:9945"/>
        <dbReference type="ChEBI" id="CHEBI:15378"/>
        <dbReference type="ChEBI" id="CHEBI:57783"/>
        <dbReference type="ChEBI" id="CHEBI:58349"/>
        <dbReference type="ChEBI" id="CHEBI:78776"/>
        <dbReference type="ChEBI" id="CHEBI:78827"/>
        <dbReference type="EC" id="1.1.1.100"/>
    </reaction>
    <physiologicalReaction direction="right-to-left" evidence="18">
        <dbReference type="Rhea" id="RHEA:17399"/>
    </physiologicalReaction>
</comment>
<evidence type="ECO:0000256" key="13">
    <source>
        <dbReference type="ARBA" id="ARBA00023401"/>
    </source>
</evidence>
<comment type="catalytic activity">
    <reaction evidence="11">
        <text>(3R)-hydroxytetradecanoyl-[ACP] = (2E)-tetradecenoyl-[ACP] + H2O</text>
        <dbReference type="Rhea" id="RHEA:41892"/>
        <dbReference type="Rhea" id="RHEA-COMP:9646"/>
        <dbReference type="Rhea" id="RHEA-COMP:9647"/>
        <dbReference type="ChEBI" id="CHEBI:15377"/>
        <dbReference type="ChEBI" id="CHEBI:78474"/>
        <dbReference type="ChEBI" id="CHEBI:78475"/>
    </reaction>
    <physiologicalReaction direction="left-to-right" evidence="11">
        <dbReference type="Rhea" id="RHEA:41893"/>
    </physiologicalReaction>
</comment>
<keyword evidence="47" id="KW-1185">Reference proteome</keyword>
<dbReference type="GeneID" id="108565026"/>
<evidence type="ECO:0000256" key="29">
    <source>
        <dbReference type="ARBA" id="ARBA00048289"/>
    </source>
</evidence>
<comment type="catalytic activity">
    <reaction evidence="8">
        <text>(3R)-hydroxyhexanoyl-[ACP] = (2E)-hexenoyl-[ACP] + H2O</text>
        <dbReference type="Rhea" id="RHEA:41828"/>
        <dbReference type="Rhea" id="RHEA-COMP:9630"/>
        <dbReference type="Rhea" id="RHEA-COMP:9631"/>
        <dbReference type="ChEBI" id="CHEBI:15377"/>
        <dbReference type="ChEBI" id="CHEBI:78457"/>
        <dbReference type="ChEBI" id="CHEBI:78458"/>
    </reaction>
    <physiologicalReaction direction="left-to-right" evidence="8">
        <dbReference type="Rhea" id="RHEA:41829"/>
    </physiologicalReaction>
</comment>
<evidence type="ECO:0000313" key="48">
    <source>
        <dbReference type="RefSeq" id="XP_017779764.1"/>
    </source>
</evidence>
<dbReference type="Proteomes" id="UP000695000">
    <property type="component" value="Unplaced"/>
</dbReference>
<dbReference type="PANTHER" id="PTHR43775">
    <property type="entry name" value="FATTY ACID SYNTHASE"/>
    <property type="match status" value="1"/>
</dbReference>
<dbReference type="Gene3D" id="3.40.50.720">
    <property type="entry name" value="NAD(P)-binding Rossmann-like Domain"/>
    <property type="match status" value="1"/>
</dbReference>
<accession>A0ABM1MYW4</accession>
<evidence type="ECO:0000256" key="37">
    <source>
        <dbReference type="ARBA" id="ARBA00049019"/>
    </source>
</evidence>
<comment type="catalytic activity">
    <reaction evidence="17">
        <text>hexanoyl-[ACP] + malonyl-[ACP] + H(+) = 3-oxooctanoyl-[ACP] + holo-[ACP] + CO2</text>
        <dbReference type="Rhea" id="RHEA:41836"/>
        <dbReference type="Rhea" id="RHEA-COMP:9623"/>
        <dbReference type="Rhea" id="RHEA-COMP:9632"/>
        <dbReference type="Rhea" id="RHEA-COMP:9633"/>
        <dbReference type="Rhea" id="RHEA-COMP:9685"/>
        <dbReference type="ChEBI" id="CHEBI:15378"/>
        <dbReference type="ChEBI" id="CHEBI:16526"/>
        <dbReference type="ChEBI" id="CHEBI:64479"/>
        <dbReference type="ChEBI" id="CHEBI:78449"/>
        <dbReference type="ChEBI" id="CHEBI:78459"/>
        <dbReference type="ChEBI" id="CHEBI:78460"/>
    </reaction>
    <physiologicalReaction direction="left-to-right" evidence="17">
        <dbReference type="Rhea" id="RHEA:41837"/>
    </physiologicalReaction>
</comment>
<sequence length="2153" mass="238026">MSSQPNQTEVVISGIGGFFPKAENFEMLKEALLSNESLLETRWKEGERGVTNKIGKCPSIEFFDTAFFGIHRQQATFMDPMQRLMLERTFEALVDAGVNPQDIRGKRIGCFMGSSIGENDNLFFESIISGFGVTGHSRAMMPNRISYWLNLKGPSCAYDSNWINGIEVLQIAFDAVREGHCEAAIIGTANLALNSELSWLYNDMGLLSSDGSTKAFDADASGYARSDGIIVMYIQRAEDAKRAYATIVGTATQFNGHREGTLMEVDRPSMVSFMQEFYSNCKIDPKDVDLVECYGCGIKSTDEAELNAIDEVYCKNRNKPLMVGSVKTNSGHSEASANLISIAKVLVAMETGKIPATLQYSKPNPNIPALVDGRIEVVTKNKDWNGVYAAVNGIGLSSSYAHCLLKSNPKIKRKTNNGLPNLIVASTRTEDGIQKILDTVKDQPEMDQEYIGLTQELFSKAIPGHLYRGYSVLDTEGEVKREFEYFPGNKRQTWFVFSGMGSQWNGMASDLMQLPLFAKSIMESHETLKPFGIDLLDIVTSKDPQMFDNILNSFVGIAAIQIALTDLLKALGITPDGIIGHSVGELGCGYADGCMTSKQMILCAYSRGKASQDVELIPGMMAAIGLGYQQIKSMCPPSIEVACHNSADSSTISGPREDMEKFVKELQDKGIFARLVNVANIAYHSKYIKPAAPYLLKYLKEIIPVPIARSSKWISTSNAEDKWDTEVAKTSSAEYHTNNLLSSVLFEEGSKHIPKDSILIEIAPHGLLQAILKRSVKPGCTNIPLTQRGSKNGIQFLLGAIGKMYLAGIDVNVAKIFPSIDYPVSKGTCGLAPLVHWEHGETWRTGLEDKLNYLVSVKDLHISLNSDEFRDCASHQLDERIILPLSSIIDILLRILSTSRSTEITEAIFENVRFRNVLVIPKVGNLPFYAMIQKGSGEFEVLSQDEIVATGKITIPQPTDKIMLHTYDIGNVEGGLQLSTSDIYNEFGHRGYKYSGNYKEIKKLSITDNGSLALMPGSKSWQIYLEGMLQQNLFKEGERNQNVVVPTTIQRINISIPNIPKEQADVEISTDFSTGISTMPGLQMSGLVTSPLSLTSKQTSYDSIDFVSLGKCVCENMENILSYSINLIMDNFIDPLCKNIDIIEVAGKNEPLLPNIKMFLEKNIQIQANLSSVTDPNITIVSQSDPVLIVSNNEIIADILKPIGHSVYVLARTGKLIDSNPNIITMIQFDIKGVKYSLLRKVETSKPVLIFVKADTLTDKDLNKDSLPWVNDLKNKLGNINVNDKLCLVSSVMPTEGITNFVHNIRSINEFVNLRFLFVLDKSAPNFSEEFYTRLFRNDNVLTVVKDGTIGTYLATCIDFKGSTESDLQVTSLYFKASQRNVTIGSGNLVYLGINSNDETLHSTIAGLGNIDYSATTNNNKRIMGLARLDKDTYNLIPDDDLSWTIPDSWSMEDACTVPHAYAIAYYCLIQKARMEPGESVLIHAGCSAIGLAAISVASMRGCTVYTTVATDWQKAFLKKQFSCLKDRQILSSENTSFEPCLLAATGGSGVDVIINCQVGSLLNASIRCLGDYGRFVQLGKLDNKQDNTIGMSVFLRNTCLIGVIPENVFDGCADDKKELKALVQEGIDKYVVRPLHRKVVEHQAIGSILTSLQQSNHIGKVLIKLSKDISLNQLNANKPNQFICNNKGSHLVYGGTAEAWIDLVEWLVLRGARNVVVASDAKPQQLSIKHRLSLLKKHFKVEIIFTQNRPQTKDNAMELLTELYRLGPIQGVFILPNKTSVTRVSDIKSVQYIELALRTTAPKALFVNFWFSSAGICQIRSDSGFATFNIQWDSGLEFIDGLYALDDVLSFKANNIFVKNDKVSEIDQETPQALYKKLMLLLPLSSDELVKRSYYMSGEPELVQLPSAGPRRIRELPPVILVPGLSGHETVKEFARNLLYPTFCTQLPNTFMPIKTAATIFADKIHKLFPKGPYNIIGISWGGALALEISRILQKTANTQVTLMDAAPETIQAAIKYLGKDSSNEVNLLNRILSINDAEVLKSLGAVQNWNARVDAALKLYKGSEDDKKILKISLGLLKDNLNALIDYQPSNEPLKGDIYFVRPAASSKFDKCGLENHFVQEPQIFISNGDHLSLMKSEPTIDFINEKVTVI</sequence>
<dbReference type="InterPro" id="IPR049391">
    <property type="entry name" value="FAS_pseudo-KR"/>
</dbReference>
<evidence type="ECO:0000256" key="2">
    <source>
        <dbReference type="ARBA" id="ARBA00022799"/>
    </source>
</evidence>
<comment type="catalytic activity">
    <reaction evidence="12">
        <text>(3R)-hydroxyoctadecanoyl-[ACP] = (2E)-octadecenoyl-[ACP] + H2O</text>
        <dbReference type="Rhea" id="RHEA:41924"/>
        <dbReference type="Rhea" id="RHEA-COMP:9654"/>
        <dbReference type="Rhea" id="RHEA-COMP:9655"/>
        <dbReference type="ChEBI" id="CHEBI:15377"/>
        <dbReference type="ChEBI" id="CHEBI:78488"/>
        <dbReference type="ChEBI" id="CHEBI:78489"/>
    </reaction>
    <physiologicalReaction direction="left-to-right" evidence="12">
        <dbReference type="Rhea" id="RHEA:41925"/>
    </physiologicalReaction>
</comment>
<comment type="catalytic activity">
    <reaction evidence="34">
        <text>holo-[ACP] + acetyl-CoA = acetyl-[ACP] + CoA</text>
        <dbReference type="Rhea" id="RHEA:41788"/>
        <dbReference type="Rhea" id="RHEA-COMP:9621"/>
        <dbReference type="Rhea" id="RHEA-COMP:9685"/>
        <dbReference type="ChEBI" id="CHEBI:57287"/>
        <dbReference type="ChEBI" id="CHEBI:57288"/>
        <dbReference type="ChEBI" id="CHEBI:64479"/>
        <dbReference type="ChEBI" id="CHEBI:78446"/>
        <dbReference type="EC" id="2.3.1.38"/>
    </reaction>
    <physiologicalReaction direction="left-to-right" evidence="34">
        <dbReference type="Rhea" id="RHEA:41789"/>
    </physiologicalReaction>
</comment>
<dbReference type="InterPro" id="IPR013149">
    <property type="entry name" value="ADH-like_C"/>
</dbReference>
<evidence type="ECO:0000256" key="21">
    <source>
        <dbReference type="ARBA" id="ARBA00047500"/>
    </source>
</evidence>
<comment type="catalytic activity">
    <reaction evidence="40">
        <text>3-oxododecanoyl-[ACP] + NADPH + H(+) = (3R)-hydroxydodecanoyl-[ACP] + NADP(+)</text>
        <dbReference type="Rhea" id="RHEA:41872"/>
        <dbReference type="Rhea" id="RHEA-COMP:9641"/>
        <dbReference type="Rhea" id="RHEA-COMP:9642"/>
        <dbReference type="ChEBI" id="CHEBI:15378"/>
        <dbReference type="ChEBI" id="CHEBI:57783"/>
        <dbReference type="ChEBI" id="CHEBI:58349"/>
        <dbReference type="ChEBI" id="CHEBI:78469"/>
        <dbReference type="ChEBI" id="CHEBI:78470"/>
    </reaction>
    <physiologicalReaction direction="left-to-right" evidence="40">
        <dbReference type="Rhea" id="RHEA:41873"/>
    </physiologicalReaction>
</comment>
<keyword evidence="4" id="KW-0007">Acetylation</keyword>
<dbReference type="SUPFAM" id="SSF53901">
    <property type="entry name" value="Thiolase-like"/>
    <property type="match status" value="1"/>
</dbReference>
<dbReference type="InterPro" id="IPR042104">
    <property type="entry name" value="PKS_dehydratase_sf"/>
</dbReference>
<evidence type="ECO:0000256" key="26">
    <source>
        <dbReference type="ARBA" id="ARBA00047961"/>
    </source>
</evidence>
<comment type="catalytic activity">
    <reaction evidence="36">
        <text>3-oxotetradecanoyl-[ACP] + NADPH + H(+) = (3R)-hydroxytetradecanoyl-[ACP] + NADP(+)</text>
        <dbReference type="Rhea" id="RHEA:41888"/>
        <dbReference type="Rhea" id="RHEA-COMP:9645"/>
        <dbReference type="Rhea" id="RHEA-COMP:9646"/>
        <dbReference type="ChEBI" id="CHEBI:15378"/>
        <dbReference type="ChEBI" id="CHEBI:57783"/>
        <dbReference type="ChEBI" id="CHEBI:58349"/>
        <dbReference type="ChEBI" id="CHEBI:78473"/>
        <dbReference type="ChEBI" id="CHEBI:78474"/>
    </reaction>
    <physiologicalReaction direction="left-to-right" evidence="36">
        <dbReference type="Rhea" id="RHEA:41889"/>
    </physiologicalReaction>
</comment>
<keyword evidence="3" id="KW-0663">Pyridoxal phosphate</keyword>
<comment type="catalytic activity">
    <reaction evidence="16">
        <text>3-oxooctadecanoyl-[ACP] + NADPH + H(+) = (3R)-hydroxyoctadecanoyl-[ACP] + NADP(+)</text>
        <dbReference type="Rhea" id="RHEA:41920"/>
        <dbReference type="Rhea" id="RHEA-COMP:9653"/>
        <dbReference type="Rhea" id="RHEA-COMP:9654"/>
        <dbReference type="ChEBI" id="CHEBI:15378"/>
        <dbReference type="ChEBI" id="CHEBI:57783"/>
        <dbReference type="ChEBI" id="CHEBI:58349"/>
        <dbReference type="ChEBI" id="CHEBI:78487"/>
        <dbReference type="ChEBI" id="CHEBI:78488"/>
    </reaction>
    <physiologicalReaction direction="left-to-right" evidence="16">
        <dbReference type="Rhea" id="RHEA:41921"/>
    </physiologicalReaction>
</comment>
<dbReference type="InterPro" id="IPR020843">
    <property type="entry name" value="ER"/>
</dbReference>
<comment type="catalytic activity">
    <reaction evidence="24">
        <text>(2E)-hexenoyl-[ACP] + NADPH + H(+) = hexanoyl-[ACP] + NADP(+)</text>
        <dbReference type="Rhea" id="RHEA:41832"/>
        <dbReference type="Rhea" id="RHEA-COMP:9631"/>
        <dbReference type="Rhea" id="RHEA-COMP:9632"/>
        <dbReference type="ChEBI" id="CHEBI:15378"/>
        <dbReference type="ChEBI" id="CHEBI:57783"/>
        <dbReference type="ChEBI" id="CHEBI:58349"/>
        <dbReference type="ChEBI" id="CHEBI:78458"/>
        <dbReference type="ChEBI" id="CHEBI:78459"/>
    </reaction>
    <physiologicalReaction direction="left-to-right" evidence="24">
        <dbReference type="Rhea" id="RHEA:41833"/>
    </physiologicalReaction>
</comment>
<comment type="catalytic activity">
    <reaction evidence="13">
        <text>(3R)-hydroxyhexadecanoyl-[ACP] = (2E)-hexadecenoyl-[ACP] + H2O</text>
        <dbReference type="Rhea" id="RHEA:41908"/>
        <dbReference type="Rhea" id="RHEA-COMP:9650"/>
        <dbReference type="Rhea" id="RHEA-COMP:9651"/>
        <dbReference type="ChEBI" id="CHEBI:15377"/>
        <dbReference type="ChEBI" id="CHEBI:78480"/>
        <dbReference type="ChEBI" id="CHEBI:78481"/>
    </reaction>
    <physiologicalReaction direction="left-to-right" evidence="13">
        <dbReference type="Rhea" id="RHEA:41909"/>
    </physiologicalReaction>
</comment>
<comment type="catalytic activity">
    <reaction evidence="31">
        <text>a fatty acyl-[ACP] + malonyl-[ACP] + H(+) = a 3-oxoacyl-[ACP] + holo-[ACP] + CO2</text>
        <dbReference type="Rhea" id="RHEA:22836"/>
        <dbReference type="Rhea" id="RHEA-COMP:9623"/>
        <dbReference type="Rhea" id="RHEA-COMP:9685"/>
        <dbReference type="Rhea" id="RHEA-COMP:9916"/>
        <dbReference type="Rhea" id="RHEA-COMP:14125"/>
        <dbReference type="ChEBI" id="CHEBI:15378"/>
        <dbReference type="ChEBI" id="CHEBI:16526"/>
        <dbReference type="ChEBI" id="CHEBI:64479"/>
        <dbReference type="ChEBI" id="CHEBI:78449"/>
        <dbReference type="ChEBI" id="CHEBI:78776"/>
        <dbReference type="ChEBI" id="CHEBI:138651"/>
        <dbReference type="EC" id="2.3.1.41"/>
    </reaction>
    <physiologicalReaction direction="left-to-right" evidence="31">
        <dbReference type="Rhea" id="RHEA:22837"/>
    </physiologicalReaction>
</comment>
<evidence type="ECO:0000256" key="25">
    <source>
        <dbReference type="ARBA" id="ARBA00047953"/>
    </source>
</evidence>
<organism evidence="47 48">
    <name type="scientific">Nicrophorus vespilloides</name>
    <name type="common">Boreal carrion beetle</name>
    <dbReference type="NCBI Taxonomy" id="110193"/>
    <lineage>
        <taxon>Eukaryota</taxon>
        <taxon>Metazoa</taxon>
        <taxon>Ecdysozoa</taxon>
        <taxon>Arthropoda</taxon>
        <taxon>Hexapoda</taxon>
        <taxon>Insecta</taxon>
        <taxon>Pterygota</taxon>
        <taxon>Neoptera</taxon>
        <taxon>Endopterygota</taxon>
        <taxon>Coleoptera</taxon>
        <taxon>Polyphaga</taxon>
        <taxon>Staphyliniformia</taxon>
        <taxon>Silphidae</taxon>
        <taxon>Nicrophorinae</taxon>
        <taxon>Nicrophorus</taxon>
    </lineage>
</organism>
<comment type="catalytic activity">
    <reaction evidence="39">
        <text>(2E)-tetradecenoyl-[ACP] + NADPH + H(+) = tetradecanoyl-[ACP] + NADP(+)</text>
        <dbReference type="Rhea" id="RHEA:41896"/>
        <dbReference type="Rhea" id="RHEA-COMP:9647"/>
        <dbReference type="Rhea" id="RHEA-COMP:9648"/>
        <dbReference type="ChEBI" id="CHEBI:15378"/>
        <dbReference type="ChEBI" id="CHEBI:57783"/>
        <dbReference type="ChEBI" id="CHEBI:58349"/>
        <dbReference type="ChEBI" id="CHEBI:78475"/>
        <dbReference type="ChEBI" id="CHEBI:78477"/>
    </reaction>
    <physiologicalReaction direction="left-to-right" evidence="39">
        <dbReference type="Rhea" id="RHEA:41897"/>
    </physiologicalReaction>
</comment>
<evidence type="ECO:0000256" key="20">
    <source>
        <dbReference type="ARBA" id="ARBA00047451"/>
    </source>
</evidence>
<dbReference type="Pfam" id="PF02801">
    <property type="entry name" value="Ketoacyl-synt_C"/>
    <property type="match status" value="1"/>
</dbReference>
<comment type="catalytic activity">
    <reaction evidence="21">
        <text>(2E)-butenoyl-[ACP] + NADPH + H(+) = butanoyl-[ACP] + NADP(+)</text>
        <dbReference type="Rhea" id="RHEA:41812"/>
        <dbReference type="Rhea" id="RHEA-COMP:9627"/>
        <dbReference type="Rhea" id="RHEA-COMP:9628"/>
        <dbReference type="ChEBI" id="CHEBI:15378"/>
        <dbReference type="ChEBI" id="CHEBI:57783"/>
        <dbReference type="ChEBI" id="CHEBI:58349"/>
        <dbReference type="ChEBI" id="CHEBI:78453"/>
        <dbReference type="ChEBI" id="CHEBI:78454"/>
    </reaction>
    <physiologicalReaction direction="left-to-right" evidence="21">
        <dbReference type="Rhea" id="RHEA:41813"/>
    </physiologicalReaction>
</comment>
<evidence type="ECO:0000256" key="11">
    <source>
        <dbReference type="ARBA" id="ARBA00023398"/>
    </source>
</evidence>
<proteinExistence type="predicted"/>
<evidence type="ECO:0000256" key="23">
    <source>
        <dbReference type="ARBA" id="ARBA00047810"/>
    </source>
</evidence>
<comment type="catalytic activity">
    <reaction evidence="7">
        <text>(3R)-hydroxydodecanoyl-[ACP] = (2E)-dodecenoyl-[ACP] + H2O</text>
        <dbReference type="Rhea" id="RHEA:41876"/>
        <dbReference type="Rhea" id="RHEA-COMP:9642"/>
        <dbReference type="Rhea" id="RHEA-COMP:9643"/>
        <dbReference type="ChEBI" id="CHEBI:15377"/>
        <dbReference type="ChEBI" id="CHEBI:78470"/>
        <dbReference type="ChEBI" id="CHEBI:78472"/>
    </reaction>
    <physiologicalReaction direction="left-to-right" evidence="7">
        <dbReference type="Rhea" id="RHEA:41877"/>
    </physiologicalReaction>
</comment>
<dbReference type="Gene3D" id="3.30.70.3290">
    <property type="match status" value="1"/>
</dbReference>
<dbReference type="Pfam" id="PF00975">
    <property type="entry name" value="Thioesterase"/>
    <property type="match status" value="1"/>
</dbReference>
<comment type="catalytic activity">
    <reaction evidence="45">
        <text>octanoyl-[ACP] + malonyl-[ACP] + H(+) = 3-oxodecanoyl-[ACP] + holo-[ACP] + CO2</text>
        <dbReference type="Rhea" id="RHEA:41852"/>
        <dbReference type="Rhea" id="RHEA-COMP:9623"/>
        <dbReference type="Rhea" id="RHEA-COMP:9636"/>
        <dbReference type="Rhea" id="RHEA-COMP:9637"/>
        <dbReference type="Rhea" id="RHEA-COMP:9685"/>
        <dbReference type="ChEBI" id="CHEBI:15378"/>
        <dbReference type="ChEBI" id="CHEBI:16526"/>
        <dbReference type="ChEBI" id="CHEBI:64479"/>
        <dbReference type="ChEBI" id="CHEBI:78449"/>
        <dbReference type="ChEBI" id="CHEBI:78463"/>
        <dbReference type="ChEBI" id="CHEBI:78464"/>
    </reaction>
    <physiologicalReaction direction="left-to-right" evidence="45">
        <dbReference type="Rhea" id="RHEA:41853"/>
    </physiologicalReaction>
</comment>
<comment type="catalytic activity">
    <reaction evidence="44">
        <text>(2E)-decenoyl-[ACP] + NADPH + H(+) = decanoyl-[ACP] + NADP(+)</text>
        <dbReference type="Rhea" id="RHEA:41864"/>
        <dbReference type="Rhea" id="RHEA-COMP:9639"/>
        <dbReference type="Rhea" id="RHEA-COMP:9640"/>
        <dbReference type="ChEBI" id="CHEBI:15378"/>
        <dbReference type="ChEBI" id="CHEBI:57783"/>
        <dbReference type="ChEBI" id="CHEBI:58349"/>
        <dbReference type="ChEBI" id="CHEBI:78467"/>
        <dbReference type="ChEBI" id="CHEBI:78468"/>
    </reaction>
    <physiologicalReaction direction="left-to-right" evidence="44">
        <dbReference type="Rhea" id="RHEA:41865"/>
    </physiologicalReaction>
</comment>
<dbReference type="InterPro" id="IPR014043">
    <property type="entry name" value="Acyl_transferase_dom"/>
</dbReference>
<evidence type="ECO:0000256" key="19">
    <source>
        <dbReference type="ARBA" id="ARBA00047440"/>
    </source>
</evidence>
<comment type="catalytic activity">
    <reaction evidence="30">
        <text>(2E)-octenoyl-[ACP] + NADPH + H(+) = octanoyl-[ACP] + NADP(+)</text>
        <dbReference type="Rhea" id="RHEA:41848"/>
        <dbReference type="Rhea" id="RHEA-COMP:9635"/>
        <dbReference type="Rhea" id="RHEA-COMP:9636"/>
        <dbReference type="ChEBI" id="CHEBI:15378"/>
        <dbReference type="ChEBI" id="CHEBI:57783"/>
        <dbReference type="ChEBI" id="CHEBI:58349"/>
        <dbReference type="ChEBI" id="CHEBI:78462"/>
        <dbReference type="ChEBI" id="CHEBI:78463"/>
    </reaction>
    <physiologicalReaction direction="left-to-right" evidence="30">
        <dbReference type="Rhea" id="RHEA:41849"/>
    </physiologicalReaction>
</comment>
<comment type="catalytic activity">
    <reaction evidence="37">
        <text>(2E)-octadecenoyl-[ACP] + NADPH + H(+) = octadecanoyl-[ACP] + NADP(+)</text>
        <dbReference type="Rhea" id="RHEA:41928"/>
        <dbReference type="Rhea" id="RHEA-COMP:9655"/>
        <dbReference type="Rhea" id="RHEA-COMP:9656"/>
        <dbReference type="ChEBI" id="CHEBI:15378"/>
        <dbReference type="ChEBI" id="CHEBI:57783"/>
        <dbReference type="ChEBI" id="CHEBI:58349"/>
        <dbReference type="ChEBI" id="CHEBI:78489"/>
        <dbReference type="ChEBI" id="CHEBI:78495"/>
    </reaction>
    <physiologicalReaction direction="left-to-right" evidence="37">
        <dbReference type="Rhea" id="RHEA:41929"/>
    </physiologicalReaction>
</comment>
<evidence type="ECO:0000256" key="31">
    <source>
        <dbReference type="ARBA" id="ARBA00048506"/>
    </source>
</evidence>
<comment type="catalytic activity">
    <reaction evidence="20">
        <text>tetradecanoyl-[ACP] + malonyl-[ACP] + H(+) = 3-oxohexadecanoyl-[ACP] + holo-[ACP] + CO2</text>
        <dbReference type="Rhea" id="RHEA:41900"/>
        <dbReference type="Rhea" id="RHEA-COMP:9623"/>
        <dbReference type="Rhea" id="RHEA-COMP:9648"/>
        <dbReference type="Rhea" id="RHEA-COMP:9649"/>
        <dbReference type="Rhea" id="RHEA-COMP:9685"/>
        <dbReference type="ChEBI" id="CHEBI:15378"/>
        <dbReference type="ChEBI" id="CHEBI:16526"/>
        <dbReference type="ChEBI" id="CHEBI:64479"/>
        <dbReference type="ChEBI" id="CHEBI:78449"/>
        <dbReference type="ChEBI" id="CHEBI:78477"/>
        <dbReference type="ChEBI" id="CHEBI:78478"/>
    </reaction>
    <physiologicalReaction direction="left-to-right" evidence="20">
        <dbReference type="Rhea" id="RHEA:41901"/>
    </physiologicalReaction>
</comment>
<dbReference type="Gene3D" id="3.40.47.10">
    <property type="match status" value="1"/>
</dbReference>
<dbReference type="Pfam" id="PF16197">
    <property type="entry name" value="KAsynt_C_assoc"/>
    <property type="match status" value="1"/>
</dbReference>
<dbReference type="SUPFAM" id="SSF52151">
    <property type="entry name" value="FabD/lysophospholipase-like"/>
    <property type="match status" value="1"/>
</dbReference>
<evidence type="ECO:0000256" key="17">
    <source>
        <dbReference type="ARBA" id="ARBA00047394"/>
    </source>
</evidence>
<comment type="catalytic activity">
    <reaction evidence="25">
        <text>3-oxobutanoyl-[ACP] + NADPH + H(+) = (3R)-hydroxybutanoyl-[ACP] + NADP(+)</text>
        <dbReference type="Rhea" id="RHEA:41804"/>
        <dbReference type="Rhea" id="RHEA-COMP:9625"/>
        <dbReference type="Rhea" id="RHEA-COMP:9626"/>
        <dbReference type="ChEBI" id="CHEBI:15378"/>
        <dbReference type="ChEBI" id="CHEBI:57783"/>
        <dbReference type="ChEBI" id="CHEBI:58349"/>
        <dbReference type="ChEBI" id="CHEBI:78450"/>
        <dbReference type="ChEBI" id="CHEBI:78451"/>
    </reaction>
    <physiologicalReaction direction="left-to-right" evidence="25">
        <dbReference type="Rhea" id="RHEA:41805"/>
    </physiologicalReaction>
</comment>
<evidence type="ECO:0000256" key="5">
    <source>
        <dbReference type="ARBA" id="ARBA00023268"/>
    </source>
</evidence>
<evidence type="ECO:0000256" key="43">
    <source>
        <dbReference type="ARBA" id="ARBA00049449"/>
    </source>
</evidence>
<evidence type="ECO:0000256" key="16">
    <source>
        <dbReference type="ARBA" id="ARBA00047300"/>
    </source>
</evidence>
<evidence type="ECO:0000256" key="34">
    <source>
        <dbReference type="ARBA" id="ARBA00048691"/>
    </source>
</evidence>
<comment type="catalytic activity">
    <reaction evidence="6">
        <text>(3R)-hydroxyoctanoyl-[ACP] = (2E)-octenoyl-[ACP] + H2O</text>
        <dbReference type="Rhea" id="RHEA:41844"/>
        <dbReference type="Rhea" id="RHEA-COMP:9634"/>
        <dbReference type="Rhea" id="RHEA-COMP:9635"/>
        <dbReference type="ChEBI" id="CHEBI:15377"/>
        <dbReference type="ChEBI" id="CHEBI:78461"/>
        <dbReference type="ChEBI" id="CHEBI:78462"/>
    </reaction>
    <physiologicalReaction direction="left-to-right" evidence="6">
        <dbReference type="Rhea" id="RHEA:41845"/>
    </physiologicalReaction>
</comment>
<dbReference type="SMART" id="SM00825">
    <property type="entry name" value="PKS_KS"/>
    <property type="match status" value="1"/>
</dbReference>
<dbReference type="InterPro" id="IPR016039">
    <property type="entry name" value="Thiolase-like"/>
</dbReference>
<evidence type="ECO:0000256" key="24">
    <source>
        <dbReference type="ARBA" id="ARBA00047897"/>
    </source>
</evidence>
<keyword evidence="5" id="KW-0511">Multifunctional enzyme</keyword>
<evidence type="ECO:0000256" key="36">
    <source>
        <dbReference type="ARBA" id="ARBA00048935"/>
    </source>
</evidence>
<comment type="pathway">
    <text evidence="1">Lipid metabolism.</text>
</comment>
<evidence type="ECO:0000256" key="7">
    <source>
        <dbReference type="ARBA" id="ARBA00023351"/>
    </source>
</evidence>
<dbReference type="Pfam" id="PF21149">
    <property type="entry name" value="FAS_pseudo-KR"/>
    <property type="match status" value="1"/>
</dbReference>
<comment type="catalytic activity">
    <reaction evidence="19">
        <text>3-oxodecanoyl-[ACP] + NADPH + H(+) = (3R)-hydroxydecanoyl-[ACP] + NADP(+)</text>
        <dbReference type="Rhea" id="RHEA:41856"/>
        <dbReference type="Rhea" id="RHEA-COMP:9637"/>
        <dbReference type="Rhea" id="RHEA-COMP:9638"/>
        <dbReference type="ChEBI" id="CHEBI:15378"/>
        <dbReference type="ChEBI" id="CHEBI:57783"/>
        <dbReference type="ChEBI" id="CHEBI:58349"/>
        <dbReference type="ChEBI" id="CHEBI:78464"/>
        <dbReference type="ChEBI" id="CHEBI:78466"/>
    </reaction>
    <physiologicalReaction direction="left-to-right" evidence="19">
        <dbReference type="Rhea" id="RHEA:41857"/>
    </physiologicalReaction>
</comment>
<comment type="catalytic activity">
    <reaction evidence="35">
        <text>hexadecanoyl-[ACP] + H2O = hexadecanoate + holo-[ACP] + H(+)</text>
        <dbReference type="Rhea" id="RHEA:41932"/>
        <dbReference type="Rhea" id="RHEA-COMP:9652"/>
        <dbReference type="Rhea" id="RHEA-COMP:9685"/>
        <dbReference type="ChEBI" id="CHEBI:7896"/>
        <dbReference type="ChEBI" id="CHEBI:15377"/>
        <dbReference type="ChEBI" id="CHEBI:15378"/>
        <dbReference type="ChEBI" id="CHEBI:64479"/>
        <dbReference type="ChEBI" id="CHEBI:78483"/>
        <dbReference type="EC" id="3.1.2.14"/>
    </reaction>
    <physiologicalReaction direction="left-to-right" evidence="35">
        <dbReference type="Rhea" id="RHEA:41933"/>
    </physiologicalReaction>
</comment>
<dbReference type="SMART" id="SM00829">
    <property type="entry name" value="PKS_ER"/>
    <property type="match status" value="1"/>
</dbReference>
<dbReference type="Pfam" id="PF00107">
    <property type="entry name" value="ADH_zinc_N"/>
    <property type="match status" value="1"/>
</dbReference>
<dbReference type="Pfam" id="PF00698">
    <property type="entry name" value="Acyl_transf_1"/>
    <property type="match status" value="1"/>
</dbReference>
<dbReference type="InterPro" id="IPR032821">
    <property type="entry name" value="PKS_assoc"/>
</dbReference>
<feature type="domain" description="Ketosynthase family 3 (KS3)" evidence="46">
    <location>
        <begin position="7"/>
        <end position="407"/>
    </location>
</feature>
<evidence type="ECO:0000256" key="1">
    <source>
        <dbReference type="ARBA" id="ARBA00005189"/>
    </source>
</evidence>
<dbReference type="PROSITE" id="PS52004">
    <property type="entry name" value="KS3_2"/>
    <property type="match status" value="1"/>
</dbReference>
<evidence type="ECO:0000256" key="14">
    <source>
        <dbReference type="ARBA" id="ARBA00023402"/>
    </source>
</evidence>
<evidence type="ECO:0000256" key="42">
    <source>
        <dbReference type="ARBA" id="ARBA00049422"/>
    </source>
</evidence>
<comment type="catalytic activity">
    <reaction evidence="26">
        <text>acetyl-[ACP] + malonyl-[ACP] + H(+) = 3-oxobutanoyl-[ACP] + holo-[ACP] + CO2</text>
        <dbReference type="Rhea" id="RHEA:41800"/>
        <dbReference type="Rhea" id="RHEA-COMP:9621"/>
        <dbReference type="Rhea" id="RHEA-COMP:9623"/>
        <dbReference type="Rhea" id="RHEA-COMP:9625"/>
        <dbReference type="Rhea" id="RHEA-COMP:9685"/>
        <dbReference type="ChEBI" id="CHEBI:15378"/>
        <dbReference type="ChEBI" id="CHEBI:16526"/>
        <dbReference type="ChEBI" id="CHEBI:64479"/>
        <dbReference type="ChEBI" id="CHEBI:78446"/>
        <dbReference type="ChEBI" id="CHEBI:78449"/>
        <dbReference type="ChEBI" id="CHEBI:78450"/>
    </reaction>
    <physiologicalReaction direction="left-to-right" evidence="26">
        <dbReference type="Rhea" id="RHEA:41801"/>
    </physiologicalReaction>
</comment>